<dbReference type="Pfam" id="PF01594">
    <property type="entry name" value="AI-2E_transport"/>
    <property type="match status" value="1"/>
</dbReference>
<proteinExistence type="inferred from homology"/>
<dbReference type="Proteomes" id="UP000640274">
    <property type="component" value="Unassembled WGS sequence"/>
</dbReference>
<feature type="transmembrane region" description="Helical" evidence="6">
    <location>
        <begin position="226"/>
        <end position="250"/>
    </location>
</feature>
<comment type="similarity">
    <text evidence="2">Belongs to the autoinducer-2 exporter (AI-2E) (TC 2.A.86) family.</text>
</comment>
<dbReference type="AlphaFoldDB" id="A0A934J0Q3"/>
<dbReference type="PANTHER" id="PTHR21716">
    <property type="entry name" value="TRANSMEMBRANE PROTEIN"/>
    <property type="match status" value="1"/>
</dbReference>
<gene>
    <name evidence="7" type="ORF">JFN88_04600</name>
</gene>
<dbReference type="GO" id="GO:0055085">
    <property type="term" value="P:transmembrane transport"/>
    <property type="evidence" value="ECO:0007669"/>
    <property type="project" value="TreeGrafter"/>
</dbReference>
<keyword evidence="4 6" id="KW-1133">Transmembrane helix</keyword>
<keyword evidence="3 6" id="KW-0812">Transmembrane</keyword>
<dbReference type="EMBL" id="JAELUP010000012">
    <property type="protein sequence ID" value="MBJ6360600.1"/>
    <property type="molecule type" value="Genomic_DNA"/>
</dbReference>
<dbReference type="RefSeq" id="WP_199018153.1">
    <property type="nucleotide sequence ID" value="NZ_JAELUP010000012.1"/>
</dbReference>
<evidence type="ECO:0000256" key="3">
    <source>
        <dbReference type="ARBA" id="ARBA00022692"/>
    </source>
</evidence>
<dbReference type="PANTHER" id="PTHR21716:SF62">
    <property type="entry name" value="TRANSPORT PROTEIN YDBI-RELATED"/>
    <property type="match status" value="1"/>
</dbReference>
<keyword evidence="5 6" id="KW-0472">Membrane</keyword>
<accession>A0A934J0Q3</accession>
<comment type="caution">
    <text evidence="7">The sequence shown here is derived from an EMBL/GenBank/DDBJ whole genome shotgun (WGS) entry which is preliminary data.</text>
</comment>
<evidence type="ECO:0000256" key="5">
    <source>
        <dbReference type="ARBA" id="ARBA00023136"/>
    </source>
</evidence>
<dbReference type="InterPro" id="IPR002549">
    <property type="entry name" value="AI-2E-like"/>
</dbReference>
<feature type="transmembrane region" description="Helical" evidence="6">
    <location>
        <begin position="141"/>
        <end position="160"/>
    </location>
</feature>
<evidence type="ECO:0000256" key="4">
    <source>
        <dbReference type="ARBA" id="ARBA00022989"/>
    </source>
</evidence>
<organism evidence="7 8">
    <name type="scientific">Paenibacillus roseus</name>
    <dbReference type="NCBI Taxonomy" id="2798579"/>
    <lineage>
        <taxon>Bacteria</taxon>
        <taxon>Bacillati</taxon>
        <taxon>Bacillota</taxon>
        <taxon>Bacilli</taxon>
        <taxon>Bacillales</taxon>
        <taxon>Paenibacillaceae</taxon>
        <taxon>Paenibacillus</taxon>
    </lineage>
</organism>
<evidence type="ECO:0000256" key="1">
    <source>
        <dbReference type="ARBA" id="ARBA00004141"/>
    </source>
</evidence>
<evidence type="ECO:0000256" key="2">
    <source>
        <dbReference type="ARBA" id="ARBA00009773"/>
    </source>
</evidence>
<feature type="transmembrane region" description="Helical" evidence="6">
    <location>
        <begin position="203"/>
        <end position="220"/>
    </location>
</feature>
<feature type="transmembrane region" description="Helical" evidence="6">
    <location>
        <begin position="35"/>
        <end position="55"/>
    </location>
</feature>
<feature type="transmembrane region" description="Helical" evidence="6">
    <location>
        <begin position="67"/>
        <end position="88"/>
    </location>
</feature>
<sequence>MQEFIGWLKQKDVRRFLILALICLLIFSVRSMMNLILLTLLFTFLMGSLHVFVMRHLDRFYSVPSKVILPLLYILLLLLIIFGFYKFVPSIGNQIVQLYKIFKWFYFNPPDTEFTKYIMGYLNSVDFQKLIAPSFNLVVKISQVALNVFLALILSLFFLLEKTKVTQFSAQFKKSKLGWLFEEVGYFGNKFIQTFGKVIETQILISLINSILTTIGLWVMGFPHLLGLALIVFLLGLIPVAGVFISLVPLGTIAYSIGGFNYLLYLLILIVVLHTIEAYVLNPKLMSSKTHLPIFYTFIVLLFSEHFFGIWGLIIGIPIFVFMLDVIEVKPVESSGRH</sequence>
<protein>
    <submittedName>
        <fullName evidence="7">AI-2E family transporter</fullName>
    </submittedName>
</protein>
<feature type="transmembrane region" description="Helical" evidence="6">
    <location>
        <begin position="12"/>
        <end position="29"/>
    </location>
</feature>
<feature type="transmembrane region" description="Helical" evidence="6">
    <location>
        <begin position="262"/>
        <end position="282"/>
    </location>
</feature>
<comment type="subcellular location">
    <subcellularLocation>
        <location evidence="1">Membrane</location>
        <topology evidence="1">Multi-pass membrane protein</topology>
    </subcellularLocation>
</comment>
<dbReference type="GO" id="GO:0016020">
    <property type="term" value="C:membrane"/>
    <property type="evidence" value="ECO:0007669"/>
    <property type="project" value="UniProtKB-SubCell"/>
</dbReference>
<reference evidence="7" key="1">
    <citation type="submission" date="2020-12" db="EMBL/GenBank/DDBJ databases">
        <authorList>
            <person name="Huq M.A."/>
        </authorList>
    </citation>
    <scope>NUCLEOTIDE SEQUENCE</scope>
    <source>
        <strain evidence="7">MAHUQ-46</strain>
    </source>
</reference>
<evidence type="ECO:0000313" key="7">
    <source>
        <dbReference type="EMBL" id="MBJ6360600.1"/>
    </source>
</evidence>
<evidence type="ECO:0000313" key="8">
    <source>
        <dbReference type="Proteomes" id="UP000640274"/>
    </source>
</evidence>
<feature type="transmembrane region" description="Helical" evidence="6">
    <location>
        <begin position="294"/>
        <end position="327"/>
    </location>
</feature>
<evidence type="ECO:0000256" key="6">
    <source>
        <dbReference type="SAM" id="Phobius"/>
    </source>
</evidence>
<keyword evidence="8" id="KW-1185">Reference proteome</keyword>
<name>A0A934J0Q3_9BACL</name>